<dbReference type="EMBL" id="LZYB01000004">
    <property type="protein sequence ID" value="OBV10730.1"/>
    <property type="molecule type" value="Genomic_DNA"/>
</dbReference>
<evidence type="ECO:0000313" key="2">
    <source>
        <dbReference type="EMBL" id="OBV10730.1"/>
    </source>
</evidence>
<gene>
    <name evidence="2" type="ORF">I603_1943</name>
</gene>
<dbReference type="SUPFAM" id="SSF53756">
    <property type="entry name" value="UDP-Glycosyltransferase/glycogen phosphorylase"/>
    <property type="match status" value="1"/>
</dbReference>
<dbReference type="Pfam" id="PF13439">
    <property type="entry name" value="Glyco_transf_4"/>
    <property type="match status" value="1"/>
</dbReference>
<evidence type="ECO:0000313" key="3">
    <source>
        <dbReference type="Proteomes" id="UP000092484"/>
    </source>
</evidence>
<dbReference type="PANTHER" id="PTHR45947">
    <property type="entry name" value="SULFOQUINOVOSYL TRANSFERASE SQD2"/>
    <property type="match status" value="1"/>
</dbReference>
<feature type="domain" description="Glycosyltransferase subfamily 4-like N-terminal" evidence="1">
    <location>
        <begin position="38"/>
        <end position="188"/>
    </location>
</feature>
<name>A0A1A7BHP7_9SPHN</name>
<organism evidence="2 3">
    <name type="scientific">Erythrobacter dokdonensis DSW-74</name>
    <dbReference type="NCBI Taxonomy" id="1300349"/>
    <lineage>
        <taxon>Bacteria</taxon>
        <taxon>Pseudomonadati</taxon>
        <taxon>Pseudomonadota</taxon>
        <taxon>Alphaproteobacteria</taxon>
        <taxon>Sphingomonadales</taxon>
        <taxon>Erythrobacteraceae</taxon>
        <taxon>Erythrobacter/Porphyrobacter group</taxon>
        <taxon>Erythrobacter</taxon>
    </lineage>
</organism>
<protein>
    <submittedName>
        <fullName evidence="2">Glycosyl transferase, group 1 family protein</fullName>
    </submittedName>
</protein>
<dbReference type="GO" id="GO:0016757">
    <property type="term" value="F:glycosyltransferase activity"/>
    <property type="evidence" value="ECO:0007669"/>
    <property type="project" value="UniProtKB-ARBA"/>
</dbReference>
<dbReference type="Gene3D" id="3.40.50.2000">
    <property type="entry name" value="Glycogen Phosphorylase B"/>
    <property type="match status" value="2"/>
</dbReference>
<accession>A0A1A7BHP7</accession>
<proteinExistence type="predicted"/>
<comment type="caution">
    <text evidence="2">The sequence shown here is derived from an EMBL/GenBank/DDBJ whole genome shotgun (WGS) entry which is preliminary data.</text>
</comment>
<keyword evidence="2" id="KW-0808">Transferase</keyword>
<dbReference type="PATRIC" id="fig|1300349.4.peg.1936"/>
<dbReference type="InterPro" id="IPR028098">
    <property type="entry name" value="Glyco_trans_4-like_N"/>
</dbReference>
<dbReference type="CDD" id="cd03814">
    <property type="entry name" value="GT4-like"/>
    <property type="match status" value="1"/>
</dbReference>
<dbReference type="AlphaFoldDB" id="A0A1A7BHP7"/>
<sequence length="370" mass="39723">MNRLTSILPETGTLASTSASIAPASIAIVTDAWHPQTNGVVRTLSTTCEVLHRWGHDVTVISPESYPSLPAPTYPEIRLALTVPGAVGRRLAKIAPEAVHIATEGPLGLAARRYCLRRKVPFTTAYHTQFPDYLARRTGLPARVFWPYIRWFHRPAETIMVATETIRTQLREEGLTRLTHWSRGVDLSCFTPKAAPPPEYAGLAGPILLYVGRIAVEKNIEAFLACDYPGTKVVVGDGPARAALEAKFPDALFLGKKTGEALAGCYAGADVFVFPSRTDTFGLVIIEALACGTPVAAFPVPGPLDIVTEAVGALSEDLTRAIDAARYCDRGACAAHGASFSWEAATRQFLSGLVALEEEQAVSLQAIPAF</sequence>
<dbReference type="Pfam" id="PF13692">
    <property type="entry name" value="Glyco_trans_1_4"/>
    <property type="match status" value="1"/>
</dbReference>
<dbReference type="STRING" id="1300349.I603_1943"/>
<keyword evidence="3" id="KW-1185">Reference proteome</keyword>
<dbReference type="PANTHER" id="PTHR45947:SF3">
    <property type="entry name" value="SULFOQUINOVOSYL TRANSFERASE SQD2"/>
    <property type="match status" value="1"/>
</dbReference>
<dbReference type="InterPro" id="IPR050194">
    <property type="entry name" value="Glycosyltransferase_grp1"/>
</dbReference>
<reference evidence="2 3" key="1">
    <citation type="submission" date="2016-06" db="EMBL/GenBank/DDBJ databases">
        <title>Genome sequence of Porphyrobacter dokdonensis DSW-74.</title>
        <authorList>
            <person name="Kim J.F."/>
            <person name="Song J.Y."/>
        </authorList>
    </citation>
    <scope>NUCLEOTIDE SEQUENCE [LARGE SCALE GENOMIC DNA]</scope>
    <source>
        <strain evidence="2 3">DSW-74</strain>
    </source>
</reference>
<dbReference type="Proteomes" id="UP000092484">
    <property type="component" value="Unassembled WGS sequence"/>
</dbReference>
<evidence type="ECO:0000259" key="1">
    <source>
        <dbReference type="Pfam" id="PF13439"/>
    </source>
</evidence>